<organism evidence="9 10">
    <name type="scientific">Candidatus Methylophosphatis roskildensis</name>
    <dbReference type="NCBI Taxonomy" id="2899263"/>
    <lineage>
        <taxon>Bacteria</taxon>
        <taxon>Pseudomonadati</taxon>
        <taxon>Pseudomonadota</taxon>
        <taxon>Betaproteobacteria</taxon>
        <taxon>Nitrosomonadales</taxon>
        <taxon>Sterolibacteriaceae</taxon>
        <taxon>Candidatus Methylophosphatis</taxon>
    </lineage>
</organism>
<dbReference type="GO" id="GO:0051539">
    <property type="term" value="F:4 iron, 4 sulfur cluster binding"/>
    <property type="evidence" value="ECO:0007669"/>
    <property type="project" value="UniProtKB-KW"/>
</dbReference>
<dbReference type="Pfam" id="PF04055">
    <property type="entry name" value="Radical_SAM"/>
    <property type="match status" value="1"/>
</dbReference>
<dbReference type="Gene3D" id="3.80.30.20">
    <property type="entry name" value="tm_1862 like domain"/>
    <property type="match status" value="1"/>
</dbReference>
<dbReference type="InterPro" id="IPR023404">
    <property type="entry name" value="rSAM_horseshoe"/>
</dbReference>
<dbReference type="AlphaFoldDB" id="A0A9D7E6D4"/>
<evidence type="ECO:0000256" key="7">
    <source>
        <dbReference type="ARBA" id="ARBA00023014"/>
    </source>
</evidence>
<evidence type="ECO:0000313" key="9">
    <source>
        <dbReference type="EMBL" id="MBK6971987.1"/>
    </source>
</evidence>
<accession>A0A9D7E6D4</accession>
<evidence type="ECO:0000256" key="3">
    <source>
        <dbReference type="ARBA" id="ARBA00022679"/>
    </source>
</evidence>
<name>A0A9D7E6D4_9PROT</name>
<keyword evidence="5" id="KW-0479">Metal-binding</keyword>
<dbReference type="InterPro" id="IPR051198">
    <property type="entry name" value="BchE-like"/>
</dbReference>
<evidence type="ECO:0000259" key="8">
    <source>
        <dbReference type="PROSITE" id="PS51918"/>
    </source>
</evidence>
<gene>
    <name evidence="9" type="ORF">IPH26_03120</name>
</gene>
<dbReference type="InterPro" id="IPR034466">
    <property type="entry name" value="Methyltransferase_Class_B"/>
</dbReference>
<dbReference type="SFLD" id="SFLDG01123">
    <property type="entry name" value="methyltransferase_(Class_B)"/>
    <property type="match status" value="1"/>
</dbReference>
<reference evidence="9" key="1">
    <citation type="submission" date="2020-10" db="EMBL/GenBank/DDBJ databases">
        <title>Connecting structure to function with the recovery of over 1000 high-quality activated sludge metagenome-assembled genomes encoding full-length rRNA genes using long-read sequencing.</title>
        <authorList>
            <person name="Singleton C.M."/>
            <person name="Petriglieri F."/>
            <person name="Kristensen J.M."/>
            <person name="Kirkegaard R.H."/>
            <person name="Michaelsen T.Y."/>
            <person name="Andersen M.H."/>
            <person name="Karst S.M."/>
            <person name="Dueholm M.S."/>
            <person name="Nielsen P.H."/>
            <person name="Albertsen M."/>
        </authorList>
    </citation>
    <scope>NUCLEOTIDE SEQUENCE</scope>
    <source>
        <strain evidence="9">Bjer_18-Q3-R1-45_BAT3C.347</strain>
    </source>
</reference>
<dbReference type="GO" id="GO:0046872">
    <property type="term" value="F:metal ion binding"/>
    <property type="evidence" value="ECO:0007669"/>
    <property type="project" value="UniProtKB-KW"/>
</dbReference>
<keyword evidence="3" id="KW-0808">Transferase</keyword>
<evidence type="ECO:0000313" key="10">
    <source>
        <dbReference type="Proteomes" id="UP000807785"/>
    </source>
</evidence>
<dbReference type="GO" id="GO:0005829">
    <property type="term" value="C:cytosol"/>
    <property type="evidence" value="ECO:0007669"/>
    <property type="project" value="TreeGrafter"/>
</dbReference>
<dbReference type="InterPro" id="IPR007197">
    <property type="entry name" value="rSAM"/>
</dbReference>
<dbReference type="PROSITE" id="PS51918">
    <property type="entry name" value="RADICAL_SAM"/>
    <property type="match status" value="1"/>
</dbReference>
<dbReference type="EMBL" id="JADJEV010000001">
    <property type="protein sequence ID" value="MBK6971987.1"/>
    <property type="molecule type" value="Genomic_DNA"/>
</dbReference>
<keyword evidence="7" id="KW-0411">Iron-sulfur</keyword>
<dbReference type="InterPro" id="IPR006638">
    <property type="entry name" value="Elp3/MiaA/NifB-like_rSAM"/>
</dbReference>
<dbReference type="SMART" id="SM00729">
    <property type="entry name" value="Elp3"/>
    <property type="match status" value="1"/>
</dbReference>
<dbReference type="Gene3D" id="3.40.50.280">
    <property type="entry name" value="Cobalamin-binding domain"/>
    <property type="match status" value="1"/>
</dbReference>
<dbReference type="CDD" id="cd01335">
    <property type="entry name" value="Radical_SAM"/>
    <property type="match status" value="1"/>
</dbReference>
<evidence type="ECO:0000256" key="5">
    <source>
        <dbReference type="ARBA" id="ARBA00022723"/>
    </source>
</evidence>
<evidence type="ECO:0000256" key="1">
    <source>
        <dbReference type="ARBA" id="ARBA00001966"/>
    </source>
</evidence>
<dbReference type="GO" id="GO:0003824">
    <property type="term" value="F:catalytic activity"/>
    <property type="evidence" value="ECO:0007669"/>
    <property type="project" value="InterPro"/>
</dbReference>
<comment type="cofactor">
    <cofactor evidence="1">
        <name>[4Fe-4S] cluster</name>
        <dbReference type="ChEBI" id="CHEBI:49883"/>
    </cofactor>
</comment>
<dbReference type="SFLD" id="SFLDS00029">
    <property type="entry name" value="Radical_SAM"/>
    <property type="match status" value="1"/>
</dbReference>
<keyword evidence="6" id="KW-0408">Iron</keyword>
<keyword evidence="2" id="KW-0489">Methyltransferase</keyword>
<feature type="domain" description="Radical SAM core" evidence="8">
    <location>
        <begin position="158"/>
        <end position="381"/>
    </location>
</feature>
<dbReference type="SFLD" id="SFLDG01082">
    <property type="entry name" value="B12-binding_domain_containing"/>
    <property type="match status" value="1"/>
</dbReference>
<dbReference type="PANTHER" id="PTHR43409">
    <property type="entry name" value="ANAEROBIC MAGNESIUM-PROTOPORPHYRIN IX MONOMETHYL ESTER CYCLASE-RELATED"/>
    <property type="match status" value="1"/>
</dbReference>
<evidence type="ECO:0000256" key="6">
    <source>
        <dbReference type="ARBA" id="ARBA00023004"/>
    </source>
</evidence>
<comment type="caution">
    <text evidence="9">The sequence shown here is derived from an EMBL/GenBank/DDBJ whole genome shotgun (WGS) entry which is preliminary data.</text>
</comment>
<dbReference type="SUPFAM" id="SSF102114">
    <property type="entry name" value="Radical SAM enzymes"/>
    <property type="match status" value="1"/>
</dbReference>
<keyword evidence="4" id="KW-0949">S-adenosyl-L-methionine</keyword>
<evidence type="ECO:0000256" key="4">
    <source>
        <dbReference type="ARBA" id="ARBA00022691"/>
    </source>
</evidence>
<evidence type="ECO:0000256" key="2">
    <source>
        <dbReference type="ARBA" id="ARBA00022603"/>
    </source>
</evidence>
<protein>
    <submittedName>
        <fullName evidence="9">Radical SAM protein</fullName>
    </submittedName>
</protein>
<dbReference type="InterPro" id="IPR058240">
    <property type="entry name" value="rSAM_sf"/>
</dbReference>
<sequence length="524" mass="57549">MNREVAVRIGIVSVFVDYHRRGRRNALALQPQIGPLLAGLLPADAQIEVINETSQALDFRRHYDLLFISALHSDLDRARQISHYYRRRGTATVFGGSLASSYPLLVQAYFDSVVIGDPESTVPQLYRDFCEHRLKPLYRSGPYRADSVATPRFGLLAGRAPLGFALEASRGCPYACEFCVLSGLGTRYETRSVGQVIDDIRHGQAQLASCGHRLRHRLVGFTDNNLGGSLGFLRELCDALKPMKLRWYCAVTFNVIANRELVRAMSDAGCICVFVGLESFNPAALADMHKYQNVAHKTRAAIDCCREHGMLVISGLMLSPQIDTLDYIERLPTLVRDAGLHVPTFLCFESPIPGTPHFKRLAAEDGAFLPNALLRDFTGYTLVTRPRHAGVAEFLDAYRKACGEIFSIGNRLRKLADDTPRFLSAGRPGAAVVDALDMIGLQGVFPPPASRSLIAGSDTAPPERVPLTDADFDSAAERAAILEPMAVTDAHGKVLPQWLHSQQPFAEPAEAKAGRRRSLKLVAA</sequence>
<proteinExistence type="predicted"/>
<dbReference type="PANTHER" id="PTHR43409:SF7">
    <property type="entry name" value="BLL1977 PROTEIN"/>
    <property type="match status" value="1"/>
</dbReference>
<dbReference type="Proteomes" id="UP000807785">
    <property type="component" value="Unassembled WGS sequence"/>
</dbReference>